<dbReference type="NCBIfam" id="TIGR00027">
    <property type="entry name" value="mthyl_TIGR00027"/>
    <property type="match status" value="1"/>
</dbReference>
<keyword evidence="5 6" id="KW-0949">S-adenosyl-L-methionine</keyword>
<organism evidence="7 8">
    <name type="scientific">Mycolicibacterium peregrinum</name>
    <name type="common">Mycobacterium peregrinum</name>
    <dbReference type="NCBI Taxonomy" id="43304"/>
    <lineage>
        <taxon>Bacteria</taxon>
        <taxon>Bacillati</taxon>
        <taxon>Actinomycetota</taxon>
        <taxon>Actinomycetes</taxon>
        <taxon>Mycobacteriales</taxon>
        <taxon>Mycobacteriaceae</taxon>
        <taxon>Mycolicibacterium</taxon>
    </lineage>
</organism>
<comment type="similarity">
    <text evidence="2 6">Belongs to the UPF0677 family.</text>
</comment>
<evidence type="ECO:0000313" key="8">
    <source>
        <dbReference type="Proteomes" id="UP000094008"/>
    </source>
</evidence>
<keyword evidence="4 7" id="KW-0808">Transferase</keyword>
<dbReference type="EC" id="2.1.1.-" evidence="6"/>
<dbReference type="GO" id="GO:0032259">
    <property type="term" value="P:methylation"/>
    <property type="evidence" value="ECO:0007669"/>
    <property type="project" value="UniProtKB-KW"/>
</dbReference>
<reference evidence="8" key="1">
    <citation type="submission" date="2016-06" db="EMBL/GenBank/DDBJ databases">
        <authorList>
            <person name="Sutton G."/>
            <person name="Brinkac L."/>
            <person name="Sanka R."/>
            <person name="Adams M."/>
            <person name="Lau E."/>
            <person name="Mehaffy C."/>
            <person name="Tameris M."/>
            <person name="Hatherill M."/>
            <person name="Hanekom W."/>
            <person name="Mahomed H."/>
            <person name="Mcshane H."/>
        </authorList>
    </citation>
    <scope>NUCLEOTIDE SEQUENCE [LARGE SCALE GENOMIC DNA]</scope>
    <source>
        <strain evidence="8">852002-10433_SCH5171157</strain>
    </source>
</reference>
<dbReference type="InterPro" id="IPR007213">
    <property type="entry name" value="Ppm1/Ppm2/Tcmp"/>
</dbReference>
<evidence type="ECO:0000256" key="1">
    <source>
        <dbReference type="ARBA" id="ARBA00003907"/>
    </source>
</evidence>
<evidence type="ECO:0000256" key="3">
    <source>
        <dbReference type="ARBA" id="ARBA00022603"/>
    </source>
</evidence>
<comment type="function">
    <text evidence="1 6">Exhibits S-adenosyl-L-methionine-dependent methyltransferase activity.</text>
</comment>
<accession>A0A1A0W2C3</accession>
<name>A0A1A0W2C3_MYCPR</name>
<dbReference type="Gene3D" id="3.40.50.150">
    <property type="entry name" value="Vaccinia Virus protein VP39"/>
    <property type="match status" value="1"/>
</dbReference>
<dbReference type="Pfam" id="PF04072">
    <property type="entry name" value="LCM"/>
    <property type="match status" value="2"/>
</dbReference>
<evidence type="ECO:0000256" key="5">
    <source>
        <dbReference type="ARBA" id="ARBA00022691"/>
    </source>
</evidence>
<dbReference type="GO" id="GO:0008168">
    <property type="term" value="F:methyltransferase activity"/>
    <property type="evidence" value="ECO:0007669"/>
    <property type="project" value="UniProtKB-UniRule"/>
</dbReference>
<proteinExistence type="inferred from homology"/>
<evidence type="ECO:0000256" key="4">
    <source>
        <dbReference type="ARBA" id="ARBA00022679"/>
    </source>
</evidence>
<keyword evidence="3 6" id="KW-0489">Methyltransferase</keyword>
<dbReference type="InterPro" id="IPR011610">
    <property type="entry name" value="SAM_mthyl_Trfase_ML2640-like"/>
</dbReference>
<dbReference type="AlphaFoldDB" id="A0A1A0W2C3"/>
<evidence type="ECO:0000313" key="7">
    <source>
        <dbReference type="EMBL" id="OBB89604.1"/>
    </source>
</evidence>
<dbReference type="Proteomes" id="UP000094008">
    <property type="component" value="Unassembled WGS sequence"/>
</dbReference>
<gene>
    <name evidence="7" type="ORF">A5779_27865</name>
</gene>
<dbReference type="SUPFAM" id="SSF53335">
    <property type="entry name" value="S-adenosyl-L-methionine-dependent methyltransferases"/>
    <property type="match status" value="2"/>
</dbReference>
<evidence type="ECO:0000256" key="2">
    <source>
        <dbReference type="ARBA" id="ARBA00008138"/>
    </source>
</evidence>
<sequence>MARSDADSWDLASSVGATATMVAAARAMASAEPDPLINDPYAADLVRAVGVEFFTKLVDGEIDLDGELADGAALMTGVMAVRTKFFDDFFTAAVGGNSTEAAVGGNSTEAAVGGSSNGAAIGGNSAAAGDAGIRQAVILASGLDSRAYRLPWPDGTVVYEIDQPAVIGAKSATMAQIGATPTADRRTVAVDLRDDWPAALRAAGFDPTAPSAWSAEGLLAYLPPDAQDRLFDNITALSAPRSRLATEYHLPGMAVDLRERGQVLSEQWRQHGLDLDLANLWYDGERNSVVDYLTDRGWSVTARRRPELFAEYGREFPTAEAAAPQRNSQAVIAIRD</sequence>
<dbReference type="EMBL" id="LZSY01000104">
    <property type="protein sequence ID" value="OBB89604.1"/>
    <property type="molecule type" value="Genomic_DNA"/>
</dbReference>
<comment type="caution">
    <text evidence="7">The sequence shown here is derived from an EMBL/GenBank/DDBJ whole genome shotgun (WGS) entry which is preliminary data.</text>
</comment>
<evidence type="ECO:0000256" key="6">
    <source>
        <dbReference type="RuleBase" id="RU362030"/>
    </source>
</evidence>
<dbReference type="PANTHER" id="PTHR43619">
    <property type="entry name" value="S-ADENOSYL-L-METHIONINE-DEPENDENT METHYLTRANSFERASE YKTD-RELATED"/>
    <property type="match status" value="1"/>
</dbReference>
<dbReference type="InterPro" id="IPR029063">
    <property type="entry name" value="SAM-dependent_MTases_sf"/>
</dbReference>
<protein>
    <recommendedName>
        <fullName evidence="6">S-adenosyl-L-methionine-dependent methyltransferase</fullName>
        <ecNumber evidence="6">2.1.1.-</ecNumber>
    </recommendedName>
</protein>
<dbReference type="PANTHER" id="PTHR43619:SF2">
    <property type="entry name" value="S-ADENOSYL-L-METHIONINE-DEPENDENT METHYLTRANSFERASES SUPERFAMILY PROTEIN"/>
    <property type="match status" value="1"/>
</dbReference>
<dbReference type="OrthoDB" id="9806164at2"/>